<evidence type="ECO:0000313" key="1">
    <source>
        <dbReference type="EMBL" id="CAB3225084.1"/>
    </source>
</evidence>
<proteinExistence type="predicted"/>
<protein>
    <submittedName>
        <fullName evidence="1">Uncharacterized protein</fullName>
    </submittedName>
</protein>
<reference evidence="1 2" key="1">
    <citation type="submission" date="2020-04" db="EMBL/GenBank/DDBJ databases">
        <authorList>
            <person name="Wallbank WR R."/>
            <person name="Pardo Diaz C."/>
            <person name="Kozak K."/>
            <person name="Martin S."/>
            <person name="Jiggins C."/>
            <person name="Moest M."/>
            <person name="Warren A I."/>
            <person name="Byers J.R.P. K."/>
            <person name="Montejo-Kovacevich G."/>
            <person name="Yen C E."/>
        </authorList>
    </citation>
    <scope>NUCLEOTIDE SEQUENCE [LARGE SCALE GENOMIC DNA]</scope>
</reference>
<name>A0A8S0YZG8_ARCPL</name>
<dbReference type="EMBL" id="CADEBC010000205">
    <property type="protein sequence ID" value="CAB3225084.1"/>
    <property type="molecule type" value="Genomic_DNA"/>
</dbReference>
<dbReference type="OrthoDB" id="7097139at2759"/>
<accession>A0A8S0YZG8</accession>
<dbReference type="Proteomes" id="UP000494106">
    <property type="component" value="Unassembled WGS sequence"/>
</dbReference>
<keyword evidence="2" id="KW-1185">Reference proteome</keyword>
<sequence length="71" mass="7509">MRANDRWCCVCLIRAVRTTAHGRGSRCGPHPAPVERCDVASLCSTPPGVATVASTVSARFAPPRLLLIAHA</sequence>
<gene>
    <name evidence="1" type="ORF">APLA_LOCUS2326</name>
</gene>
<organism evidence="1 2">
    <name type="scientific">Arctia plantaginis</name>
    <name type="common">Wood tiger moth</name>
    <name type="synonym">Phalaena plantaginis</name>
    <dbReference type="NCBI Taxonomy" id="874455"/>
    <lineage>
        <taxon>Eukaryota</taxon>
        <taxon>Metazoa</taxon>
        <taxon>Ecdysozoa</taxon>
        <taxon>Arthropoda</taxon>
        <taxon>Hexapoda</taxon>
        <taxon>Insecta</taxon>
        <taxon>Pterygota</taxon>
        <taxon>Neoptera</taxon>
        <taxon>Endopterygota</taxon>
        <taxon>Lepidoptera</taxon>
        <taxon>Glossata</taxon>
        <taxon>Ditrysia</taxon>
        <taxon>Noctuoidea</taxon>
        <taxon>Erebidae</taxon>
        <taxon>Arctiinae</taxon>
        <taxon>Arctia</taxon>
    </lineage>
</organism>
<comment type="caution">
    <text evidence="1">The sequence shown here is derived from an EMBL/GenBank/DDBJ whole genome shotgun (WGS) entry which is preliminary data.</text>
</comment>
<evidence type="ECO:0000313" key="2">
    <source>
        <dbReference type="Proteomes" id="UP000494106"/>
    </source>
</evidence>
<dbReference type="AlphaFoldDB" id="A0A8S0YZG8"/>